<sequence>MPGREAPLPGRLADAGKGPAAAPLSSVSDALRRHSWETTYPVSRPRSAEPPQRTRQPRLSGATRARTAGDTLWTPSFAHTAKRAKLAECADVS</sequence>
<evidence type="ECO:0000256" key="1">
    <source>
        <dbReference type="SAM" id="MobiDB-lite"/>
    </source>
</evidence>
<dbReference type="Proteomes" id="UP001500908">
    <property type="component" value="Unassembled WGS sequence"/>
</dbReference>
<dbReference type="EMBL" id="BAABDD010000043">
    <property type="protein sequence ID" value="GAA3764629.1"/>
    <property type="molecule type" value="Genomic_DNA"/>
</dbReference>
<keyword evidence="3" id="KW-1185">Reference proteome</keyword>
<evidence type="ECO:0000313" key="2">
    <source>
        <dbReference type="EMBL" id="GAA3764629.1"/>
    </source>
</evidence>
<accession>A0ABP7GJ21</accession>
<name>A0ABP7GJ21_9ACTN</name>
<gene>
    <name evidence="2" type="ORF">GCM10022402_47300</name>
</gene>
<protein>
    <submittedName>
        <fullName evidence="2">Uncharacterized protein</fullName>
    </submittedName>
</protein>
<organism evidence="2 3">
    <name type="scientific">Salinactinospora qingdaonensis</name>
    <dbReference type="NCBI Taxonomy" id="702744"/>
    <lineage>
        <taxon>Bacteria</taxon>
        <taxon>Bacillati</taxon>
        <taxon>Actinomycetota</taxon>
        <taxon>Actinomycetes</taxon>
        <taxon>Streptosporangiales</taxon>
        <taxon>Nocardiopsidaceae</taxon>
        <taxon>Salinactinospora</taxon>
    </lineage>
</organism>
<evidence type="ECO:0000313" key="3">
    <source>
        <dbReference type="Proteomes" id="UP001500908"/>
    </source>
</evidence>
<comment type="caution">
    <text evidence="2">The sequence shown here is derived from an EMBL/GenBank/DDBJ whole genome shotgun (WGS) entry which is preliminary data.</text>
</comment>
<proteinExistence type="predicted"/>
<reference evidence="3" key="1">
    <citation type="journal article" date="2019" name="Int. J. Syst. Evol. Microbiol.">
        <title>The Global Catalogue of Microorganisms (GCM) 10K type strain sequencing project: providing services to taxonomists for standard genome sequencing and annotation.</title>
        <authorList>
            <consortium name="The Broad Institute Genomics Platform"/>
            <consortium name="The Broad Institute Genome Sequencing Center for Infectious Disease"/>
            <person name="Wu L."/>
            <person name="Ma J."/>
        </authorList>
    </citation>
    <scope>NUCLEOTIDE SEQUENCE [LARGE SCALE GENOMIC DNA]</scope>
    <source>
        <strain evidence="3">JCM 17137</strain>
    </source>
</reference>
<feature type="region of interest" description="Disordered" evidence="1">
    <location>
        <begin position="1"/>
        <end position="71"/>
    </location>
</feature>